<name>A0A972FR75_9FLAO</name>
<keyword evidence="1" id="KW-0472">Membrane</keyword>
<comment type="caution">
    <text evidence="2">The sequence shown here is derived from an EMBL/GenBank/DDBJ whole genome shotgun (WGS) entry which is preliminary data.</text>
</comment>
<proteinExistence type="predicted"/>
<feature type="transmembrane region" description="Helical" evidence="1">
    <location>
        <begin position="87"/>
        <end position="106"/>
    </location>
</feature>
<keyword evidence="1" id="KW-1133">Transmembrane helix</keyword>
<evidence type="ECO:0000313" key="3">
    <source>
        <dbReference type="Proteomes" id="UP000712080"/>
    </source>
</evidence>
<protein>
    <submittedName>
        <fullName evidence="2">Uncharacterized protein</fullName>
    </submittedName>
</protein>
<accession>A0A972FR75</accession>
<gene>
    <name evidence="2" type="ORF">G6047_03095</name>
</gene>
<dbReference type="RefSeq" id="WP_169526017.1">
    <property type="nucleotide sequence ID" value="NZ_JAAMPU010000098.1"/>
</dbReference>
<reference evidence="2" key="1">
    <citation type="submission" date="2020-02" db="EMBL/GenBank/DDBJ databases">
        <title>Flavobacterium sp. genome.</title>
        <authorList>
            <person name="Jung H.S."/>
            <person name="Baek J.H."/>
            <person name="Jeon C.O."/>
        </authorList>
    </citation>
    <scope>NUCLEOTIDE SEQUENCE</scope>
    <source>
        <strain evidence="2">SE-s28</strain>
    </source>
</reference>
<dbReference type="EMBL" id="JAAMPU010000098">
    <property type="protein sequence ID" value="NMH27008.1"/>
    <property type="molecule type" value="Genomic_DNA"/>
</dbReference>
<dbReference type="Proteomes" id="UP000712080">
    <property type="component" value="Unassembled WGS sequence"/>
</dbReference>
<organism evidence="2 3">
    <name type="scientific">Flavobacterium silvaticum</name>
    <dbReference type="NCBI Taxonomy" id="1852020"/>
    <lineage>
        <taxon>Bacteria</taxon>
        <taxon>Pseudomonadati</taxon>
        <taxon>Bacteroidota</taxon>
        <taxon>Flavobacteriia</taxon>
        <taxon>Flavobacteriales</taxon>
        <taxon>Flavobacteriaceae</taxon>
        <taxon>Flavobacterium</taxon>
    </lineage>
</organism>
<dbReference type="AlphaFoldDB" id="A0A972FR75"/>
<keyword evidence="3" id="KW-1185">Reference proteome</keyword>
<evidence type="ECO:0000313" key="2">
    <source>
        <dbReference type="EMBL" id="NMH27008.1"/>
    </source>
</evidence>
<sequence>MRALVFIVSLFSLLLRGEHTVFENASPVYSLSTENSKNLHVKSSNQEAAFSISEYADLDPSEDYHSGNDITDDSATTLFGGSYHISYQWYLAIAGLLLLTFIRRNFQATPVLRASSSPIYITQRDLRI</sequence>
<keyword evidence="1" id="KW-0812">Transmembrane</keyword>
<evidence type="ECO:0000256" key="1">
    <source>
        <dbReference type="SAM" id="Phobius"/>
    </source>
</evidence>